<dbReference type="OrthoDB" id="1930084at2759"/>
<keyword evidence="7" id="KW-1185">Reference proteome</keyword>
<evidence type="ECO:0000256" key="2">
    <source>
        <dbReference type="ARBA" id="ARBA00022723"/>
    </source>
</evidence>
<dbReference type="EMBL" id="MDYQ01000599">
    <property type="protein sequence ID" value="PRP73538.1"/>
    <property type="molecule type" value="Genomic_DNA"/>
</dbReference>
<dbReference type="InterPro" id="IPR029052">
    <property type="entry name" value="Metallo-depent_PP-like"/>
</dbReference>
<organism evidence="6 7">
    <name type="scientific">Planoprotostelium fungivorum</name>
    <dbReference type="NCBI Taxonomy" id="1890364"/>
    <lineage>
        <taxon>Eukaryota</taxon>
        <taxon>Amoebozoa</taxon>
        <taxon>Evosea</taxon>
        <taxon>Variosea</taxon>
        <taxon>Cavosteliida</taxon>
        <taxon>Cavosteliaceae</taxon>
        <taxon>Planoprotostelium</taxon>
    </lineage>
</organism>
<dbReference type="InterPro" id="IPR006186">
    <property type="entry name" value="Ser/Thr-sp_prot-phosphatase"/>
</dbReference>
<keyword evidence="2" id="KW-0479">Metal-binding</keyword>
<name>A0A2P6MP95_9EUKA</name>
<dbReference type="GO" id="GO:0004722">
    <property type="term" value="F:protein serine/threonine phosphatase activity"/>
    <property type="evidence" value="ECO:0007669"/>
    <property type="project" value="UniProtKB-EC"/>
</dbReference>
<dbReference type="AlphaFoldDB" id="A0A2P6MP95"/>
<dbReference type="SMART" id="SM00156">
    <property type="entry name" value="PP2Ac"/>
    <property type="match status" value="1"/>
</dbReference>
<evidence type="ECO:0000313" key="7">
    <source>
        <dbReference type="Proteomes" id="UP000241769"/>
    </source>
</evidence>
<keyword evidence="3" id="KW-0378">Hydrolase</keyword>
<dbReference type="Pfam" id="PF00149">
    <property type="entry name" value="Metallophos"/>
    <property type="match status" value="1"/>
</dbReference>
<evidence type="ECO:0000256" key="4">
    <source>
        <dbReference type="ARBA" id="ARBA00023211"/>
    </source>
</evidence>
<dbReference type="Gene3D" id="3.60.21.10">
    <property type="match status" value="1"/>
</dbReference>
<dbReference type="PANTHER" id="PTHR45619">
    <property type="entry name" value="SERINE/THREONINE-PROTEIN PHOSPHATASE PP2A-RELATED"/>
    <property type="match status" value="1"/>
</dbReference>
<protein>
    <recommendedName>
        <fullName evidence="1">protein-serine/threonine phosphatase</fullName>
        <ecNumber evidence="1">3.1.3.16</ecNumber>
    </recommendedName>
</protein>
<comment type="caution">
    <text evidence="6">The sequence shown here is derived from an EMBL/GenBank/DDBJ whole genome shotgun (WGS) entry which is preliminary data.</text>
</comment>
<feature type="domain" description="Serine/threonine specific protein phosphatases" evidence="5">
    <location>
        <begin position="22"/>
        <end position="293"/>
    </location>
</feature>
<proteinExistence type="predicted"/>
<dbReference type="InterPro" id="IPR004843">
    <property type="entry name" value="Calcineurin-like_PHP"/>
</dbReference>
<keyword evidence="4" id="KW-0464">Manganese</keyword>
<evidence type="ECO:0000256" key="1">
    <source>
        <dbReference type="ARBA" id="ARBA00013081"/>
    </source>
</evidence>
<dbReference type="Proteomes" id="UP000241769">
    <property type="component" value="Unassembled WGS sequence"/>
</dbReference>
<dbReference type="InterPro" id="IPR047129">
    <property type="entry name" value="PPA2-like"/>
</dbReference>
<dbReference type="SUPFAM" id="SSF56300">
    <property type="entry name" value="Metallo-dependent phosphatases"/>
    <property type="match status" value="1"/>
</dbReference>
<evidence type="ECO:0000259" key="5">
    <source>
        <dbReference type="SMART" id="SM00156"/>
    </source>
</evidence>
<dbReference type="InParanoid" id="A0A2P6MP95"/>
<dbReference type="STRING" id="1890364.A0A2P6MP95"/>
<dbReference type="GO" id="GO:0046872">
    <property type="term" value="F:metal ion binding"/>
    <property type="evidence" value="ECO:0007669"/>
    <property type="project" value="UniProtKB-KW"/>
</dbReference>
<gene>
    <name evidence="6" type="ORF">PROFUN_02547</name>
</gene>
<reference evidence="6 7" key="1">
    <citation type="journal article" date="2018" name="Genome Biol. Evol.">
        <title>Multiple Roots of Fruiting Body Formation in Amoebozoa.</title>
        <authorList>
            <person name="Hillmann F."/>
            <person name="Forbes G."/>
            <person name="Novohradska S."/>
            <person name="Ferling I."/>
            <person name="Riege K."/>
            <person name="Groth M."/>
            <person name="Westermann M."/>
            <person name="Marz M."/>
            <person name="Spaller T."/>
            <person name="Winckler T."/>
            <person name="Schaap P."/>
            <person name="Glockner G."/>
        </authorList>
    </citation>
    <scope>NUCLEOTIDE SEQUENCE [LARGE SCALE GENOMIC DNA]</scope>
    <source>
        <strain evidence="6 7">Jena</strain>
    </source>
</reference>
<sequence>MNNSSGLNLNRYIEQLHKCEILSESSVRELCSKLKEHLIDEPNVVSVQAPVTVVGDVQGQFYDLLEIFRVGGACPDVNYLFLGSFTNRGLFSVETVTLLLCLKLKWPSRITLLRGSHESRALTQVYGLYSECMRKYGNPNVWNYLTNLFDYLPVCAVIDDKIFAVHGGLSPEISCLDQIRVMNRFIEIAPEGPLTDLIWSDPDPEHEGFGYSNRNAGCSFGFTSVQRFLQGNRLDHIVRGHQLCMDGYQVLFDKKLSTIWSAPNYGYRCGNVGSILEISEFLTKHYNTFLACPDAERDIPDIDLLKDMPDYFV</sequence>
<dbReference type="PRINTS" id="PR00114">
    <property type="entry name" value="STPHPHTASE"/>
</dbReference>
<evidence type="ECO:0000313" key="6">
    <source>
        <dbReference type="EMBL" id="PRP73538.1"/>
    </source>
</evidence>
<accession>A0A2P6MP95</accession>
<evidence type="ECO:0000256" key="3">
    <source>
        <dbReference type="ARBA" id="ARBA00022801"/>
    </source>
</evidence>
<dbReference type="EC" id="3.1.3.16" evidence="1"/>